<sequence>MKRIGFRGYVIIAISILIIALLSLYIFNMNRITPTSRKTSSVQVTSSSGDGDYQTVIKNGRYLTSKARGITAGSEANSLDTKHFESGLLSLAKNHFKTNQYVFQEGQYLSSDTVTSWLSRSSDDKVGLNPADNGKKDSDREPIYVQSLTEQDFMVKSGDSLKLSGMVIGVAMNTQDQYQREKYGATYTQDISTADMKAYGKKIAPKIISRIRQLKGISDSVPIVLAMYANAPADSLTPGNFYAEAKSTKGTDLSEWQSIDQKSIVLPKLSTDTSSLGSDENNGFSNFKTEIQDFFPNIAGATAVASFKNGQLTNMNVTITTQFYSQTEISSFANFVAQEGLRYLPSNVPIRMVIKTSNETQAILQRNKDDKTFKITVLD</sequence>
<feature type="transmembrane region" description="Helical" evidence="2">
    <location>
        <begin position="6"/>
        <end position="27"/>
    </location>
</feature>
<dbReference type="InterPro" id="IPR011426">
    <property type="entry name" value="CamS"/>
</dbReference>
<comment type="caution">
    <text evidence="3">The sequence shown here is derived from an EMBL/GenBank/DDBJ whole genome shotgun (WGS) entry which is preliminary data.</text>
</comment>
<dbReference type="Proteomes" id="UP000295681">
    <property type="component" value="Unassembled WGS sequence"/>
</dbReference>
<keyword evidence="2" id="KW-1133">Transmembrane helix</keyword>
<protein>
    <recommendedName>
        <fullName evidence="5">CamS family sex pheromone protein</fullName>
    </recommendedName>
</protein>
<dbReference type="AlphaFoldDB" id="A0A4R5N9S4"/>
<proteinExistence type="predicted"/>
<dbReference type="EMBL" id="PUFI01000009">
    <property type="protein sequence ID" value="TDG68913.1"/>
    <property type="molecule type" value="Genomic_DNA"/>
</dbReference>
<feature type="region of interest" description="Disordered" evidence="1">
    <location>
        <begin position="120"/>
        <end position="139"/>
    </location>
</feature>
<dbReference type="RefSeq" id="WP_010008133.1">
    <property type="nucleotide sequence ID" value="NZ_JAGYGP010000002.1"/>
</dbReference>
<dbReference type="Pfam" id="PF07537">
    <property type="entry name" value="CamS"/>
    <property type="match status" value="1"/>
</dbReference>
<gene>
    <name evidence="3" type="ORF">C5L23_000832</name>
</gene>
<evidence type="ECO:0008006" key="5">
    <source>
        <dbReference type="Google" id="ProtNLM"/>
    </source>
</evidence>
<keyword evidence="2" id="KW-0812">Transmembrane</keyword>
<dbReference type="Gene3D" id="3.10.570.10">
    <property type="entry name" value="sex pheromone staph- cam373 precursor domain"/>
    <property type="match status" value="1"/>
</dbReference>
<organism evidence="3 4">
    <name type="scientific">Leuconostoc fallax</name>
    <dbReference type="NCBI Taxonomy" id="1251"/>
    <lineage>
        <taxon>Bacteria</taxon>
        <taxon>Bacillati</taxon>
        <taxon>Bacillota</taxon>
        <taxon>Bacilli</taxon>
        <taxon>Lactobacillales</taxon>
        <taxon>Lactobacillaceae</taxon>
        <taxon>Leuconostoc</taxon>
    </lineage>
</organism>
<evidence type="ECO:0000256" key="2">
    <source>
        <dbReference type="SAM" id="Phobius"/>
    </source>
</evidence>
<evidence type="ECO:0000313" key="4">
    <source>
        <dbReference type="Proteomes" id="UP000295681"/>
    </source>
</evidence>
<keyword evidence="4" id="KW-1185">Reference proteome</keyword>
<dbReference type="PIRSF" id="PIRSF012509">
    <property type="entry name" value="CamS"/>
    <property type="match status" value="1"/>
</dbReference>
<name>A0A4R5N9S4_9LACO</name>
<evidence type="ECO:0000313" key="3">
    <source>
        <dbReference type="EMBL" id="TDG68913.1"/>
    </source>
</evidence>
<dbReference type="CDD" id="cd13440">
    <property type="entry name" value="CamS_repeat_2"/>
    <property type="match status" value="1"/>
</dbReference>
<evidence type="ECO:0000256" key="1">
    <source>
        <dbReference type="SAM" id="MobiDB-lite"/>
    </source>
</evidence>
<accession>A0A4R5N9S4</accession>
<reference evidence="3 4" key="1">
    <citation type="journal article" date="2019" name="Appl. Microbiol. Biotechnol.">
        <title>Uncovering carbohydrate metabolism through a genotype-phenotype association study of 56 lactic acid bacteria genomes.</title>
        <authorList>
            <person name="Buron-Moles G."/>
            <person name="Chailyan A."/>
            <person name="Dolejs I."/>
            <person name="Forster J."/>
            <person name="Miks M.H."/>
        </authorList>
    </citation>
    <scope>NUCLEOTIDE SEQUENCE [LARGE SCALE GENOMIC DNA]</scope>
    <source>
        <strain evidence="3 4">ATCC 700006</strain>
    </source>
</reference>
<dbReference type="CDD" id="cd13441">
    <property type="entry name" value="CamS_repeat_1"/>
    <property type="match status" value="1"/>
</dbReference>
<dbReference type="STRING" id="907931.GCA_000165675_00549"/>
<keyword evidence="2" id="KW-0472">Membrane</keyword>